<comment type="function">
    <text evidence="7">Catalyzes the transfer of the enolpyruvyl moiety of phosphoenolpyruvate (PEP) to the 5-hydroxyl of shikimate-3-phosphate (S3P) to produce enolpyruvyl shikimate-3-phosphate and inorganic phosphate.</text>
</comment>
<feature type="binding site" evidence="7">
    <location>
        <position position="516"/>
    </location>
    <ligand>
        <name>phosphoenolpyruvate</name>
        <dbReference type="ChEBI" id="CHEBI:58702"/>
    </ligand>
</feature>
<dbReference type="AlphaFoldDB" id="A0A1M5UJU4"/>
<feature type="binding site" evidence="7">
    <location>
        <position position="138"/>
    </location>
    <ligand>
        <name>3-phosphoshikimate</name>
        <dbReference type="ChEBI" id="CHEBI:145989"/>
    </ligand>
</feature>
<comment type="caution">
    <text evidence="7">Lacks conserved residue(s) required for the propagation of feature annotation.</text>
</comment>
<proteinExistence type="inferred from homology"/>
<dbReference type="SUPFAM" id="SSF55205">
    <property type="entry name" value="EPT/RTPC-like"/>
    <property type="match status" value="1"/>
</dbReference>
<feature type="binding site" evidence="7">
    <location>
        <position position="324"/>
    </location>
    <ligand>
        <name>3-phosphoshikimate</name>
        <dbReference type="ChEBI" id="CHEBI:145989"/>
    </ligand>
</feature>
<dbReference type="GO" id="GO:0003866">
    <property type="term" value="F:3-phosphoshikimate 1-carboxyvinyltransferase activity"/>
    <property type="evidence" value="ECO:0007669"/>
    <property type="project" value="UniProtKB-UniRule"/>
</dbReference>
<dbReference type="Pfam" id="PF00275">
    <property type="entry name" value="EPSP_synthase"/>
    <property type="match status" value="1"/>
</dbReference>
<evidence type="ECO:0000259" key="9">
    <source>
        <dbReference type="Pfam" id="PF00275"/>
    </source>
</evidence>
<dbReference type="GO" id="GO:0009073">
    <property type="term" value="P:aromatic amino acid family biosynthetic process"/>
    <property type="evidence" value="ECO:0007669"/>
    <property type="project" value="UniProtKB-KW"/>
</dbReference>
<protein>
    <recommendedName>
        <fullName evidence="7">3-phosphoshikimate 1-carboxyvinyltransferase</fullName>
        <ecNumber evidence="7">2.5.1.19</ecNumber>
    </recommendedName>
    <alternativeName>
        <fullName evidence="7">5-enolpyruvylshikimate-3-phosphate synthase</fullName>
        <shortName evidence="7">EPSP synthase</shortName>
        <shortName evidence="7">EPSPS</shortName>
    </alternativeName>
</protein>
<dbReference type="InterPro" id="IPR036968">
    <property type="entry name" value="Enolpyruvate_Tfrase_sf"/>
</dbReference>
<keyword evidence="11" id="KW-1185">Reference proteome</keyword>
<feature type="binding site" evidence="7">
    <location>
        <position position="137"/>
    </location>
    <ligand>
        <name>3-phosphoshikimate</name>
        <dbReference type="ChEBI" id="CHEBI:145989"/>
    </ligand>
</feature>
<feature type="binding site" evidence="7">
    <location>
        <position position="442"/>
    </location>
    <ligand>
        <name>3-phosphoshikimate</name>
        <dbReference type="ChEBI" id="CHEBI:145989"/>
    </ligand>
</feature>
<dbReference type="InterPro" id="IPR001986">
    <property type="entry name" value="Enolpyruvate_Tfrase_dom"/>
</dbReference>
<dbReference type="GO" id="GO:0005737">
    <property type="term" value="C:cytoplasm"/>
    <property type="evidence" value="ECO:0007669"/>
    <property type="project" value="UniProtKB-SubCell"/>
</dbReference>
<evidence type="ECO:0000256" key="7">
    <source>
        <dbReference type="HAMAP-Rule" id="MF_00210"/>
    </source>
</evidence>
<dbReference type="Proteomes" id="UP000184357">
    <property type="component" value="Unassembled WGS sequence"/>
</dbReference>
<comment type="pathway">
    <text evidence="1">Metabolic intermediate biosynthesis; chorismate biosynthesis; chorismate from D-erythrose 4-phosphate and phosphoenolpyruvate: step 6/7.</text>
</comment>
<dbReference type="PANTHER" id="PTHR21090:SF5">
    <property type="entry name" value="PENTAFUNCTIONAL AROM POLYPEPTIDE"/>
    <property type="match status" value="1"/>
</dbReference>
<dbReference type="PROSITE" id="PS00885">
    <property type="entry name" value="EPSP_SYNTHASE_2"/>
    <property type="match status" value="1"/>
</dbReference>
<evidence type="ECO:0000256" key="5">
    <source>
        <dbReference type="ARBA" id="ARBA00023141"/>
    </source>
</evidence>
<dbReference type="GO" id="GO:0008652">
    <property type="term" value="P:amino acid biosynthetic process"/>
    <property type="evidence" value="ECO:0007669"/>
    <property type="project" value="UniProtKB-KW"/>
</dbReference>
<feature type="binding site" evidence="7">
    <location>
        <position position="473"/>
    </location>
    <ligand>
        <name>phosphoenolpyruvate</name>
        <dbReference type="ChEBI" id="CHEBI:58702"/>
    </ligand>
</feature>
<accession>A0A1M5UJU4</accession>
<feature type="binding site" evidence="7">
    <location>
        <position position="297"/>
    </location>
    <ligand>
        <name>3-phosphoshikimate</name>
        <dbReference type="ChEBI" id="CHEBI:145989"/>
    </ligand>
</feature>
<evidence type="ECO:0000256" key="4">
    <source>
        <dbReference type="ARBA" id="ARBA00022679"/>
    </source>
</evidence>
<dbReference type="EC" id="2.5.1.19" evidence="7"/>
<keyword evidence="4 7" id="KW-0808">Transferase</keyword>
<keyword evidence="7" id="KW-0963">Cytoplasm</keyword>
<feature type="binding site" evidence="7">
    <location>
        <position position="298"/>
    </location>
    <ligand>
        <name>3-phosphoshikimate</name>
        <dbReference type="ChEBI" id="CHEBI:145989"/>
    </ligand>
</feature>
<feature type="binding site" evidence="7">
    <location>
        <position position="223"/>
    </location>
    <ligand>
        <name>phosphoenolpyruvate</name>
        <dbReference type="ChEBI" id="CHEBI:58702"/>
    </ligand>
</feature>
<dbReference type="InterPro" id="IPR006264">
    <property type="entry name" value="EPSP_synthase"/>
</dbReference>
<dbReference type="InterPro" id="IPR023193">
    <property type="entry name" value="EPSP_synthase_CS"/>
</dbReference>
<evidence type="ECO:0000256" key="1">
    <source>
        <dbReference type="ARBA" id="ARBA00004811"/>
    </source>
</evidence>
<feature type="region of interest" description="Disordered" evidence="8">
    <location>
        <begin position="24"/>
        <end position="50"/>
    </location>
</feature>
<sequence>MEGAATGGIVVFVVGTPTVQTDRAVAGSRVEGSRSADPRSPIAPFTGSPSACQTRAAAQSGIHAADSAVGDRPVTEQLVEQDVERVAVGSAGEGSPRAAATAVAVGTHLPGRAHLRDMDAHVSPSRVAGRARAPPSKSYTHRAILAAGYGAGTTVTDPLDSADPRATGRAVEAFGGEVTWVGGDDADDRDADSAEGGATAVEVAGFAGRPGTPDDVIDCANSGTTMRLVTAAAGLTNGLAVLTGDGSLRSRPQGPLLDAVADLGGRAESTRRNGQAPLVVGDAMGSGTVAIPGDVSSQFVTALLMAGAVTDEGIEVDLETELKSAPYVEITREVLADFGVDSERTETGFRVHGGQTYAADEYAVPGDFSSMSYLLAAGAVAAADGEAVVVEGARPSAQGDSAIVDVLDRMGADIEWDEDAGEITVRASSLSGVEVDVGDTPDLLPTIAVLGAVADGETRIVNAEHVRYKETDRVAAMAESLEKLGAEVTEEPDALIVHGGDSALSGATVHGRGDHRLVMALAVAGLVADGETTVTGAEHVDVSFPGFFETMAALGADVSVA</sequence>
<evidence type="ECO:0000256" key="3">
    <source>
        <dbReference type="ARBA" id="ARBA00022605"/>
    </source>
</evidence>
<comment type="subunit">
    <text evidence="7">Monomer.</text>
</comment>
<evidence type="ECO:0000256" key="8">
    <source>
        <dbReference type="SAM" id="MobiDB-lite"/>
    </source>
</evidence>
<dbReference type="Gene3D" id="3.65.10.10">
    <property type="entry name" value="Enolpyruvate transferase domain"/>
    <property type="match status" value="2"/>
</dbReference>
<dbReference type="EMBL" id="FQWV01000011">
    <property type="protein sequence ID" value="SHH63190.1"/>
    <property type="molecule type" value="Genomic_DNA"/>
</dbReference>
<dbReference type="UniPathway" id="UPA00053">
    <property type="reaction ID" value="UER00089"/>
</dbReference>
<feature type="binding site" evidence="7">
    <location>
        <position position="251"/>
    </location>
    <ligand>
        <name>phosphoenolpyruvate</name>
        <dbReference type="ChEBI" id="CHEBI:58702"/>
    </ligand>
</feature>
<gene>
    <name evidence="7" type="primary">aroA</name>
    <name evidence="10" type="ORF">SAMN05443636_3041</name>
</gene>
<dbReference type="PANTHER" id="PTHR21090">
    <property type="entry name" value="AROM/DEHYDROQUINATE SYNTHASE"/>
    <property type="match status" value="1"/>
</dbReference>
<dbReference type="NCBIfam" id="TIGR01356">
    <property type="entry name" value="aroA"/>
    <property type="match status" value="1"/>
</dbReference>
<keyword evidence="3 7" id="KW-0028">Amino-acid biosynthesis</keyword>
<feature type="domain" description="Enolpyruvate transferase" evidence="9">
    <location>
        <begin position="124"/>
        <end position="551"/>
    </location>
</feature>
<dbReference type="HAMAP" id="MF_00210">
    <property type="entry name" value="EPSP_synth"/>
    <property type="match status" value="1"/>
</dbReference>
<dbReference type="InterPro" id="IPR013792">
    <property type="entry name" value="RNA3'P_cycl/enolpyr_Trfase_a/b"/>
</dbReference>
<feature type="active site" description="Proton acceptor" evidence="7">
    <location>
        <position position="442"/>
    </location>
</feature>
<evidence type="ECO:0000256" key="6">
    <source>
        <dbReference type="ARBA" id="ARBA00044633"/>
    </source>
</evidence>
<feature type="binding site" evidence="7">
    <location>
        <position position="469"/>
    </location>
    <ligand>
        <name>3-phosphoshikimate</name>
        <dbReference type="ChEBI" id="CHEBI:145989"/>
    </ligand>
</feature>
<dbReference type="STRING" id="43928.SAMN05443636_3041"/>
<dbReference type="CDD" id="cd01556">
    <property type="entry name" value="EPSP_synthase"/>
    <property type="match status" value="1"/>
</dbReference>
<dbReference type="PROSITE" id="PS00104">
    <property type="entry name" value="EPSP_SYNTHASE_1"/>
    <property type="match status" value="1"/>
</dbReference>
<organism evidence="10 11">
    <name type="scientific">Halobaculum gomorrense</name>
    <dbReference type="NCBI Taxonomy" id="43928"/>
    <lineage>
        <taxon>Archaea</taxon>
        <taxon>Methanobacteriati</taxon>
        <taxon>Methanobacteriota</taxon>
        <taxon>Stenosarchaea group</taxon>
        <taxon>Halobacteria</taxon>
        <taxon>Halobacteriales</taxon>
        <taxon>Haloferacaceae</taxon>
        <taxon>Halobaculum</taxon>
    </lineage>
</organism>
<feature type="binding site" evidence="7">
    <location>
        <position position="296"/>
    </location>
    <ligand>
        <name>3-phosphoshikimate</name>
        <dbReference type="ChEBI" id="CHEBI:145989"/>
    </ligand>
</feature>
<name>A0A1M5UJU4_9EURY</name>
<dbReference type="GO" id="GO:0009423">
    <property type="term" value="P:chorismate biosynthetic process"/>
    <property type="evidence" value="ECO:0007669"/>
    <property type="project" value="UniProtKB-UniRule"/>
</dbReference>
<feature type="binding site" evidence="7">
    <location>
        <position position="137"/>
    </location>
    <ligand>
        <name>phosphoenolpyruvate</name>
        <dbReference type="ChEBI" id="CHEBI:58702"/>
    </ligand>
</feature>
<evidence type="ECO:0000313" key="10">
    <source>
        <dbReference type="EMBL" id="SHH63190.1"/>
    </source>
</evidence>
<reference evidence="10 11" key="1">
    <citation type="submission" date="2016-11" db="EMBL/GenBank/DDBJ databases">
        <authorList>
            <person name="Jaros S."/>
            <person name="Januszkiewicz K."/>
            <person name="Wedrychowicz H."/>
        </authorList>
    </citation>
    <scope>NUCLEOTIDE SEQUENCE [LARGE SCALE GENOMIC DNA]</scope>
    <source>
        <strain evidence="10 11">DSM 9297</strain>
    </source>
</reference>
<comment type="similarity">
    <text evidence="2 7">Belongs to the EPSP synthase family.</text>
</comment>
<comment type="subcellular location">
    <subcellularLocation>
        <location evidence="7">Cytoplasm</location>
    </subcellularLocation>
</comment>
<comment type="catalytic activity">
    <reaction evidence="6">
        <text>3-phosphoshikimate + phosphoenolpyruvate = 5-O-(1-carboxyvinyl)-3-phosphoshikimate + phosphate</text>
        <dbReference type="Rhea" id="RHEA:21256"/>
        <dbReference type="ChEBI" id="CHEBI:43474"/>
        <dbReference type="ChEBI" id="CHEBI:57701"/>
        <dbReference type="ChEBI" id="CHEBI:58702"/>
        <dbReference type="ChEBI" id="CHEBI:145989"/>
        <dbReference type="EC" id="2.5.1.19"/>
    </reaction>
    <physiologicalReaction direction="left-to-right" evidence="6">
        <dbReference type="Rhea" id="RHEA:21257"/>
    </physiologicalReaction>
</comment>
<evidence type="ECO:0000256" key="2">
    <source>
        <dbReference type="ARBA" id="ARBA00009948"/>
    </source>
</evidence>
<feature type="binding site" evidence="7">
    <location>
        <position position="298"/>
    </location>
    <ligand>
        <name>phosphoenolpyruvate</name>
        <dbReference type="ChEBI" id="CHEBI:58702"/>
    </ligand>
</feature>
<evidence type="ECO:0000313" key="11">
    <source>
        <dbReference type="Proteomes" id="UP000184357"/>
    </source>
</evidence>
<feature type="binding site" evidence="7">
    <location>
        <position position="142"/>
    </location>
    <ligand>
        <name>3-phosphoshikimate</name>
        <dbReference type="ChEBI" id="CHEBI:145989"/>
    </ligand>
</feature>
<keyword evidence="5 7" id="KW-0057">Aromatic amino acid biosynthesis</keyword>